<dbReference type="RefSeq" id="WP_072319166.1">
    <property type="nucleotide sequence ID" value="NZ_FPJE01000033.1"/>
</dbReference>
<evidence type="ECO:0000259" key="3">
    <source>
        <dbReference type="Pfam" id="PF18003"/>
    </source>
</evidence>
<feature type="chain" id="PRO_5012769365" description="DUF3823 domain-containing protein" evidence="1">
    <location>
        <begin position="24"/>
        <end position="233"/>
    </location>
</feature>
<dbReference type="Proteomes" id="UP000182248">
    <property type="component" value="Unassembled WGS sequence"/>
</dbReference>
<evidence type="ECO:0000256" key="1">
    <source>
        <dbReference type="SAM" id="SignalP"/>
    </source>
</evidence>
<evidence type="ECO:0000313" key="4">
    <source>
        <dbReference type="EMBL" id="SFW74796.1"/>
    </source>
</evidence>
<gene>
    <name evidence="4" type="ORF">SAMN02927921_03931</name>
</gene>
<name>A0A1K1RSN7_9FLAO</name>
<dbReference type="InterPro" id="IPR024278">
    <property type="entry name" value="DUF3823_N"/>
</dbReference>
<protein>
    <recommendedName>
        <fullName evidence="6">DUF3823 domain-containing protein</fullName>
    </recommendedName>
</protein>
<dbReference type="STRING" id="1150368.SAMN02927921_03931"/>
<feature type="domain" description="DUF3823" evidence="2">
    <location>
        <begin position="34"/>
        <end position="124"/>
    </location>
</feature>
<dbReference type="Pfam" id="PF12866">
    <property type="entry name" value="DUF3823"/>
    <property type="match status" value="1"/>
</dbReference>
<dbReference type="Gene3D" id="2.60.40.1120">
    <property type="entry name" value="Carboxypeptidase-like, regulatory domain"/>
    <property type="match status" value="1"/>
</dbReference>
<reference evidence="4 5" key="1">
    <citation type="submission" date="2016-11" db="EMBL/GenBank/DDBJ databases">
        <authorList>
            <person name="Jaros S."/>
            <person name="Januszkiewicz K."/>
            <person name="Wedrychowicz H."/>
        </authorList>
    </citation>
    <scope>NUCLEOTIDE SEQUENCE [LARGE SCALE GENOMIC DNA]</scope>
    <source>
        <strain evidence="4 5">CGMCC 1.12145</strain>
    </source>
</reference>
<dbReference type="OrthoDB" id="1433240at2"/>
<evidence type="ECO:0000259" key="2">
    <source>
        <dbReference type="Pfam" id="PF12866"/>
    </source>
</evidence>
<evidence type="ECO:0008006" key="6">
    <source>
        <dbReference type="Google" id="ProtNLM"/>
    </source>
</evidence>
<proteinExistence type="predicted"/>
<feature type="signal peptide" evidence="1">
    <location>
        <begin position="1"/>
        <end position="23"/>
    </location>
</feature>
<organism evidence="4 5">
    <name type="scientific">Sinomicrobium oceani</name>
    <dbReference type="NCBI Taxonomy" id="1150368"/>
    <lineage>
        <taxon>Bacteria</taxon>
        <taxon>Pseudomonadati</taxon>
        <taxon>Bacteroidota</taxon>
        <taxon>Flavobacteriia</taxon>
        <taxon>Flavobacteriales</taxon>
        <taxon>Flavobacteriaceae</taxon>
        <taxon>Sinomicrobium</taxon>
    </lineage>
</organism>
<accession>A0A1K1RSN7</accession>
<keyword evidence="5" id="KW-1185">Reference proteome</keyword>
<dbReference type="InterPro" id="IPR041186">
    <property type="entry name" value="DUF3823_C"/>
</dbReference>
<dbReference type="Gene3D" id="2.60.40.2060">
    <property type="match status" value="1"/>
</dbReference>
<keyword evidence="1" id="KW-0732">Signal</keyword>
<feature type="domain" description="DUF3823" evidence="3">
    <location>
        <begin position="128"/>
        <end position="230"/>
    </location>
</feature>
<dbReference type="AlphaFoldDB" id="A0A1K1RSN7"/>
<evidence type="ECO:0000313" key="5">
    <source>
        <dbReference type="Proteomes" id="UP000182248"/>
    </source>
</evidence>
<dbReference type="EMBL" id="FPJE01000033">
    <property type="protein sequence ID" value="SFW74796.1"/>
    <property type="molecule type" value="Genomic_DNA"/>
</dbReference>
<sequence>MKTFHIKYILFYLGMAIAPVSCGIDNFDEPDTSFSGRIVYEEQPVQVRHGEVRFQLWQPGFGNPGPIEVPVNQDGSFSTLLFKGEYKLVFVNNAGPFRTEIVNEAQRDTIYVNLDGKKTLDVSVIPYFTVENAQFSLSGNTVNAGCNIRQVVNGEESRQVERVTLYLNSTAFVSDNDLENYARADADIQDPSVITVSADIPEDNTRSYVFARIGVKISGVESLIFSPVQKLEL</sequence>
<dbReference type="Pfam" id="PF18003">
    <property type="entry name" value="DUF3823_C"/>
    <property type="match status" value="1"/>
</dbReference>